<keyword evidence="2" id="KW-1185">Reference proteome</keyword>
<reference evidence="1 2" key="1">
    <citation type="submission" date="2021-06" db="EMBL/GenBank/DDBJ databases">
        <title>Caerostris extrusa draft genome.</title>
        <authorList>
            <person name="Kono N."/>
            <person name="Arakawa K."/>
        </authorList>
    </citation>
    <scope>NUCLEOTIDE SEQUENCE [LARGE SCALE GENOMIC DNA]</scope>
</reference>
<sequence length="112" mass="12796">MVTVHIGCLTYASTVTIESLLFHDRSIKPILKDKIIQFCSKEITLITLRTLLFAVNCFLSDPPEMSYHIRGVNRSSQFLSSGVVSNTLKTKVYDIVVFYFPKWNGITFAFLR</sequence>
<evidence type="ECO:0000313" key="2">
    <source>
        <dbReference type="Proteomes" id="UP001054945"/>
    </source>
</evidence>
<gene>
    <name evidence="1" type="ORF">CEXT_243341</name>
</gene>
<accession>A0AAV4XP40</accession>
<protein>
    <submittedName>
        <fullName evidence="1">Uncharacterized protein</fullName>
    </submittedName>
</protein>
<proteinExistence type="predicted"/>
<evidence type="ECO:0000313" key="1">
    <source>
        <dbReference type="EMBL" id="GIY96429.1"/>
    </source>
</evidence>
<name>A0AAV4XP40_CAEEX</name>
<dbReference type="AlphaFoldDB" id="A0AAV4XP40"/>
<comment type="caution">
    <text evidence="1">The sequence shown here is derived from an EMBL/GenBank/DDBJ whole genome shotgun (WGS) entry which is preliminary data.</text>
</comment>
<organism evidence="1 2">
    <name type="scientific">Caerostris extrusa</name>
    <name type="common">Bark spider</name>
    <name type="synonym">Caerostris bankana</name>
    <dbReference type="NCBI Taxonomy" id="172846"/>
    <lineage>
        <taxon>Eukaryota</taxon>
        <taxon>Metazoa</taxon>
        <taxon>Ecdysozoa</taxon>
        <taxon>Arthropoda</taxon>
        <taxon>Chelicerata</taxon>
        <taxon>Arachnida</taxon>
        <taxon>Araneae</taxon>
        <taxon>Araneomorphae</taxon>
        <taxon>Entelegynae</taxon>
        <taxon>Araneoidea</taxon>
        <taxon>Araneidae</taxon>
        <taxon>Caerostris</taxon>
    </lineage>
</organism>
<dbReference type="Proteomes" id="UP001054945">
    <property type="component" value="Unassembled WGS sequence"/>
</dbReference>
<dbReference type="EMBL" id="BPLR01018046">
    <property type="protein sequence ID" value="GIY96429.1"/>
    <property type="molecule type" value="Genomic_DNA"/>
</dbReference>